<feature type="non-terminal residue" evidence="1">
    <location>
        <position position="1"/>
    </location>
</feature>
<dbReference type="AlphaFoldDB" id="X0YR30"/>
<reference evidence="1" key="1">
    <citation type="journal article" date="2014" name="Front. Microbiol.">
        <title>High frequency of phylogenetically diverse reductive dehalogenase-homologous genes in deep subseafloor sedimentary metagenomes.</title>
        <authorList>
            <person name="Kawai M."/>
            <person name="Futagami T."/>
            <person name="Toyoda A."/>
            <person name="Takaki Y."/>
            <person name="Nishi S."/>
            <person name="Hori S."/>
            <person name="Arai W."/>
            <person name="Tsubouchi T."/>
            <person name="Morono Y."/>
            <person name="Uchiyama I."/>
            <person name="Ito T."/>
            <person name="Fujiyama A."/>
            <person name="Inagaki F."/>
            <person name="Takami H."/>
        </authorList>
    </citation>
    <scope>NUCLEOTIDE SEQUENCE</scope>
    <source>
        <strain evidence="1">Expedition CK06-06</strain>
    </source>
</reference>
<dbReference type="Gene3D" id="3.40.50.740">
    <property type="match status" value="1"/>
</dbReference>
<gene>
    <name evidence="1" type="ORF">S01H1_84149</name>
</gene>
<protein>
    <submittedName>
        <fullName evidence="1">Uncharacterized protein</fullName>
    </submittedName>
</protein>
<evidence type="ECO:0000313" key="1">
    <source>
        <dbReference type="EMBL" id="GAG50868.1"/>
    </source>
</evidence>
<comment type="caution">
    <text evidence="1">The sequence shown here is derived from an EMBL/GenBank/DDBJ whole genome shotgun (WGS) entry which is preliminary data.</text>
</comment>
<name>X0YR30_9ZZZZ</name>
<dbReference type="EMBL" id="BARS01057380">
    <property type="protein sequence ID" value="GAG50868.1"/>
    <property type="molecule type" value="Genomic_DNA"/>
</dbReference>
<sequence>DRIKKTRDEDWLSTVNVGGTTYNVNRTDAICNFGGGELDNEKCYLLVKMARALGLVYVEHCARI</sequence>
<organism evidence="1">
    <name type="scientific">marine sediment metagenome</name>
    <dbReference type="NCBI Taxonomy" id="412755"/>
    <lineage>
        <taxon>unclassified sequences</taxon>
        <taxon>metagenomes</taxon>
        <taxon>ecological metagenomes</taxon>
    </lineage>
</organism>
<proteinExistence type="predicted"/>
<dbReference type="SUPFAM" id="SSF53706">
    <property type="entry name" value="Formate dehydrogenase/DMSO reductase, domains 1-3"/>
    <property type="match status" value="1"/>
</dbReference>
<accession>X0YR30</accession>